<protein>
    <submittedName>
        <fullName evidence="2">Uncharacterized protein</fullName>
    </submittedName>
</protein>
<dbReference type="RefSeq" id="WP_012798702.1">
    <property type="nucleotide sequence ID" value="NC_013165.1"/>
</dbReference>
<sequence>MIGYSGAAEELRSMASLPGPPKDWRGALRRAADAVEDEGRRRAGSWTGLPGGMEWPSEDGAPVVPGSVATFGPGFTGVVREVAFTTEGWSVRGMPQQAAGRPGRFWTPSVEQGDAR</sequence>
<evidence type="ECO:0000313" key="2">
    <source>
        <dbReference type="EMBL" id="ACV22600.1"/>
    </source>
</evidence>
<organism evidence="2 3">
    <name type="scientific">Slackia heliotrinireducens (strain ATCC 29202 / DSM 20476 / NCTC 11029 / RHS 1)</name>
    <name type="common">Peptococcus heliotrinreducens</name>
    <dbReference type="NCBI Taxonomy" id="471855"/>
    <lineage>
        <taxon>Bacteria</taxon>
        <taxon>Bacillati</taxon>
        <taxon>Actinomycetota</taxon>
        <taxon>Coriobacteriia</taxon>
        <taxon>Eggerthellales</taxon>
        <taxon>Eggerthellaceae</taxon>
        <taxon>Slackia</taxon>
    </lineage>
</organism>
<name>C7N6R5_SLAHD</name>
<gene>
    <name evidence="2" type="ordered locus">Shel_15810</name>
</gene>
<dbReference type="AlphaFoldDB" id="C7N6R5"/>
<dbReference type="STRING" id="471855.Shel_15810"/>
<accession>C7N6R5</accession>
<proteinExistence type="predicted"/>
<dbReference type="KEGG" id="shi:Shel_15810"/>
<feature type="region of interest" description="Disordered" evidence="1">
    <location>
        <begin position="34"/>
        <end position="55"/>
    </location>
</feature>
<evidence type="ECO:0000256" key="1">
    <source>
        <dbReference type="SAM" id="MobiDB-lite"/>
    </source>
</evidence>
<dbReference type="EMBL" id="CP001684">
    <property type="protein sequence ID" value="ACV22600.1"/>
    <property type="molecule type" value="Genomic_DNA"/>
</dbReference>
<dbReference type="Proteomes" id="UP000002026">
    <property type="component" value="Chromosome"/>
</dbReference>
<reference evidence="2 3" key="1">
    <citation type="journal article" date="2009" name="Stand. Genomic Sci.">
        <title>Complete genome sequence of Slackia heliotrinireducens type strain (RHS 1).</title>
        <authorList>
            <person name="Pukall R."/>
            <person name="Lapidus A."/>
            <person name="Nolan M."/>
            <person name="Copeland A."/>
            <person name="Glavina Del Rio T."/>
            <person name="Lucas S."/>
            <person name="Chen F."/>
            <person name="Tice H."/>
            <person name="Cheng J.F."/>
            <person name="Chertkov O."/>
            <person name="Bruce D."/>
            <person name="Goodwin L."/>
            <person name="Kuske C."/>
            <person name="Brettin T."/>
            <person name="Detter J.C."/>
            <person name="Han C."/>
            <person name="Pitluck S."/>
            <person name="Pati A."/>
            <person name="Mavrommatis K."/>
            <person name="Ivanova N."/>
            <person name="Ovchinnikova G."/>
            <person name="Chen A."/>
            <person name="Palaniappan K."/>
            <person name="Schneider S."/>
            <person name="Rohde M."/>
            <person name="Chain P."/>
            <person name="D'haeseleer P."/>
            <person name="Goker M."/>
            <person name="Bristow J."/>
            <person name="Eisen J.A."/>
            <person name="Markowitz V."/>
            <person name="Kyrpides N.C."/>
            <person name="Klenk H.P."/>
            <person name="Hugenholtz P."/>
        </authorList>
    </citation>
    <scope>NUCLEOTIDE SEQUENCE [LARGE SCALE GENOMIC DNA]</scope>
    <source>
        <strain evidence="3">ATCC 29202 / DSM 20476 / NCTC 11029 / RHS 1</strain>
    </source>
</reference>
<keyword evidence="3" id="KW-1185">Reference proteome</keyword>
<evidence type="ECO:0000313" key="3">
    <source>
        <dbReference type="Proteomes" id="UP000002026"/>
    </source>
</evidence>
<feature type="region of interest" description="Disordered" evidence="1">
    <location>
        <begin position="94"/>
        <end position="116"/>
    </location>
</feature>
<dbReference type="HOGENOM" id="CLU_2095249_0_0_11"/>